<proteinExistence type="predicted"/>
<dbReference type="AlphaFoldDB" id="A0A176Q995"/>
<name>A0A176Q995_9MICO</name>
<dbReference type="STRING" id="262209.AWH69_15270"/>
<reference evidence="1 2" key="1">
    <citation type="submission" date="2016-01" db="EMBL/GenBank/DDBJ databases">
        <title>Janibacter melonis strain CD11_4 genome sequencing and assembly.</title>
        <authorList>
            <person name="Nair G.R."/>
            <person name="Kaur G."/>
            <person name="Chander A.M."/>
            <person name="Mayilraj S."/>
        </authorList>
    </citation>
    <scope>NUCLEOTIDE SEQUENCE [LARGE SCALE GENOMIC DNA]</scope>
    <source>
        <strain evidence="1 2">CD11-4</strain>
    </source>
</reference>
<keyword evidence="2" id="KW-1185">Reference proteome</keyword>
<comment type="caution">
    <text evidence="1">The sequence shown here is derived from an EMBL/GenBank/DDBJ whole genome shotgun (WGS) entry which is preliminary data.</text>
</comment>
<dbReference type="Pfam" id="PF19786">
    <property type="entry name" value="DUF6270"/>
    <property type="match status" value="1"/>
</dbReference>
<evidence type="ECO:0000313" key="1">
    <source>
        <dbReference type="EMBL" id="OAB86250.1"/>
    </source>
</evidence>
<evidence type="ECO:0000313" key="2">
    <source>
        <dbReference type="Proteomes" id="UP000076976"/>
    </source>
</evidence>
<gene>
    <name evidence="1" type="ORF">AWH69_15270</name>
</gene>
<dbReference type="InterPro" id="IPR046237">
    <property type="entry name" value="DUF6270"/>
</dbReference>
<organism evidence="1 2">
    <name type="scientific">Janibacter melonis</name>
    <dbReference type="NCBI Taxonomy" id="262209"/>
    <lineage>
        <taxon>Bacteria</taxon>
        <taxon>Bacillati</taxon>
        <taxon>Actinomycetota</taxon>
        <taxon>Actinomycetes</taxon>
        <taxon>Micrococcales</taxon>
        <taxon>Intrasporangiaceae</taxon>
        <taxon>Janibacter</taxon>
    </lineage>
</organism>
<dbReference type="Proteomes" id="UP000076976">
    <property type="component" value="Unassembled WGS sequence"/>
</dbReference>
<protein>
    <submittedName>
        <fullName evidence="1">Uncharacterized protein</fullName>
    </submittedName>
</protein>
<sequence length="379" mass="40596">MLLSGVAWAADSDVPTRVILRDGLDEVVDEMSMSPAPGYDTPALLLVGSCVSRDLLSSMPDPVSLVGYHARQSLISAFAPGRAVPPEVDRLDSPFQRRMLTADHLSDLPVRVREAASSADLLVWDVVDERLGVFVHPDGSVTTDTVEWRRLHPDGRPPAGARRAAFGSAEHKVLYGDALRRWRELLDDTGLLRRTVLLAPRWAGRTASGDVVPPSFGVTAEEGSRVQSEYVDMIEEIVGVPVVGADLDTVAGDGHRWGTAPFHFDPGTELALATSVMERLGSLLSPGGTTRAADGLVVSVGPSGADTIVAAGKVPRGTKVAFHLVHNGVRVAATPYGSARSHVFRGCTSGRFFVRMFVRRPDGSRESVTSVNVRLAGRR</sequence>
<dbReference type="EMBL" id="LQZG01000005">
    <property type="protein sequence ID" value="OAB86250.1"/>
    <property type="molecule type" value="Genomic_DNA"/>
</dbReference>
<accession>A0A176Q995</accession>